<keyword evidence="2 5" id="KW-0378">Hydrolase</keyword>
<organism evidence="6 7">
    <name type="scientific">Carnobacterium inhibens subsp. gilichinskyi</name>
    <dbReference type="NCBI Taxonomy" id="1266845"/>
    <lineage>
        <taxon>Bacteria</taxon>
        <taxon>Bacillati</taxon>
        <taxon>Bacillota</taxon>
        <taxon>Bacilli</taxon>
        <taxon>Lactobacillales</taxon>
        <taxon>Carnobacteriaceae</taxon>
        <taxon>Carnobacterium</taxon>
    </lineage>
</organism>
<dbReference type="PATRIC" id="fig|1266845.5.peg.1263"/>
<name>U5SCU6_9LACT</name>
<dbReference type="HOGENOM" id="CLU_085966_1_0_9"/>
<evidence type="ECO:0000256" key="2">
    <source>
        <dbReference type="ARBA" id="ARBA00022801"/>
    </source>
</evidence>
<dbReference type="Proteomes" id="UP000017469">
    <property type="component" value="Chromosome"/>
</dbReference>
<dbReference type="GO" id="GO:0004725">
    <property type="term" value="F:protein tyrosine phosphatase activity"/>
    <property type="evidence" value="ECO:0007669"/>
    <property type="project" value="UniProtKB-UniRule"/>
</dbReference>
<dbReference type="InterPro" id="IPR016195">
    <property type="entry name" value="Pol/histidinol_Pase-like"/>
</dbReference>
<dbReference type="GO" id="GO:0030145">
    <property type="term" value="F:manganese ion binding"/>
    <property type="evidence" value="ECO:0007669"/>
    <property type="project" value="UniProtKB-UniRule"/>
</dbReference>
<evidence type="ECO:0000256" key="3">
    <source>
        <dbReference type="ARBA" id="ARBA00022912"/>
    </source>
</evidence>
<dbReference type="EMBL" id="CP006812">
    <property type="protein sequence ID" value="AGY81933.1"/>
    <property type="molecule type" value="Genomic_DNA"/>
</dbReference>
<comment type="similarity">
    <text evidence="1 5">Belongs to the metallo-dependent hydrolases superfamily. CpsB/CapC family.</text>
</comment>
<evidence type="ECO:0000313" key="7">
    <source>
        <dbReference type="Proteomes" id="UP000017469"/>
    </source>
</evidence>
<gene>
    <name evidence="6" type="ORF">Q783_06820</name>
</gene>
<comment type="catalytic activity">
    <reaction evidence="4 5">
        <text>O-phospho-L-tyrosyl-[protein] + H2O = L-tyrosyl-[protein] + phosphate</text>
        <dbReference type="Rhea" id="RHEA:10684"/>
        <dbReference type="Rhea" id="RHEA-COMP:10136"/>
        <dbReference type="Rhea" id="RHEA-COMP:20101"/>
        <dbReference type="ChEBI" id="CHEBI:15377"/>
        <dbReference type="ChEBI" id="CHEBI:43474"/>
        <dbReference type="ChEBI" id="CHEBI:46858"/>
        <dbReference type="ChEBI" id="CHEBI:61978"/>
        <dbReference type="EC" id="3.1.3.48"/>
    </reaction>
</comment>
<dbReference type="EC" id="3.1.3.48" evidence="5"/>
<dbReference type="eggNOG" id="COG4464">
    <property type="taxonomic scope" value="Bacteria"/>
</dbReference>
<dbReference type="SUPFAM" id="SSF89550">
    <property type="entry name" value="PHP domain-like"/>
    <property type="match status" value="1"/>
</dbReference>
<reference evidence="6 7" key="1">
    <citation type="journal article" date="2013" name="Genome Announc.">
        <title>Complete Genome Sequence of Carnobacterium gilichinskyi Strain WN1359T (DSM 27470T).</title>
        <authorList>
            <person name="Leonard M.T."/>
            <person name="Panayotova N."/>
            <person name="Farmerie W.G."/>
            <person name="Triplett E.W."/>
            <person name="Nicholson W.L."/>
        </authorList>
    </citation>
    <scope>NUCLEOTIDE SEQUENCE [LARGE SCALE GENOMIC DNA]</scope>
    <source>
        <strain evidence="6 7">WN1359</strain>
    </source>
</reference>
<keyword evidence="3 5" id="KW-0904">Protein phosphatase</keyword>
<dbReference type="PANTHER" id="PTHR39181:SF1">
    <property type="entry name" value="TYROSINE-PROTEIN PHOSPHATASE YWQE"/>
    <property type="match status" value="1"/>
</dbReference>
<dbReference type="PANTHER" id="PTHR39181">
    <property type="entry name" value="TYROSINE-PROTEIN PHOSPHATASE YWQE"/>
    <property type="match status" value="1"/>
</dbReference>
<evidence type="ECO:0000256" key="1">
    <source>
        <dbReference type="ARBA" id="ARBA00005750"/>
    </source>
</evidence>
<proteinExistence type="inferred from homology"/>
<dbReference type="AlphaFoldDB" id="U5SCU6"/>
<sequence>MSKTKGEKYMIDLHCHILPGIDDGAKDMEDSMDMARKAVAEGITHILASPHYKNGHWDNEKQDILSLVDEVQQELDARDIPLTIFPGQEVRINGEFFEEVEEDKIQFIDERNQYVLIEFPTPTIPQYAETLFFEMQREGITPIIVHPERNHAILKDPNLLLSFVEKGALAQVTAASYTGGFGKEIQKVSKQLIEANLVHFIASDAHNVGSRSFHMKEAYQKLEKEFGPEKASEYHQVTKDLINGEPIYTATPQPIKKAKFLGLF</sequence>
<dbReference type="InterPro" id="IPR016667">
    <property type="entry name" value="Caps_polysacc_synth_CpsB/CapC"/>
</dbReference>
<dbReference type="KEGG" id="caw:Q783_06820"/>
<evidence type="ECO:0000313" key="6">
    <source>
        <dbReference type="EMBL" id="AGY81933.1"/>
    </source>
</evidence>
<evidence type="ECO:0000256" key="5">
    <source>
        <dbReference type="PIRNR" id="PIRNR016557"/>
    </source>
</evidence>
<dbReference type="STRING" id="1266845.Q783_06820"/>
<dbReference type="Gene3D" id="3.20.20.140">
    <property type="entry name" value="Metal-dependent hydrolases"/>
    <property type="match status" value="1"/>
</dbReference>
<accession>U5SCU6</accession>
<dbReference type="Pfam" id="PF19567">
    <property type="entry name" value="CpsB_CapC"/>
    <property type="match status" value="1"/>
</dbReference>
<dbReference type="PIRSF" id="PIRSF016557">
    <property type="entry name" value="Caps_synth_CpsB"/>
    <property type="match status" value="1"/>
</dbReference>
<evidence type="ECO:0000256" key="4">
    <source>
        <dbReference type="ARBA" id="ARBA00051722"/>
    </source>
</evidence>
<protein>
    <recommendedName>
        <fullName evidence="5">Tyrosine-protein phosphatase</fullName>
        <ecNumber evidence="5">3.1.3.48</ecNumber>
    </recommendedName>
</protein>